<dbReference type="InParanoid" id="K1W0L3"/>
<dbReference type="PANTHER" id="PTHR47718:SF13">
    <property type="entry name" value="OS09G0290500 PROTEIN"/>
    <property type="match status" value="1"/>
</dbReference>
<dbReference type="PANTHER" id="PTHR47718">
    <property type="entry name" value="OS01G0519700 PROTEIN"/>
    <property type="match status" value="1"/>
</dbReference>
<dbReference type="HOGENOM" id="CLU_752692_0_0_1"/>
<proteinExistence type="predicted"/>
<keyword evidence="3" id="KW-1185">Reference proteome</keyword>
<dbReference type="EMBL" id="AMBO01000107">
    <property type="protein sequence ID" value="EKD05357.1"/>
    <property type="molecule type" value="Genomic_DNA"/>
</dbReference>
<name>K1W0L3_TRIAC</name>
<sequence length="368" mass="42919">MVDVTFGTNYYNLPCLHVVGKTNLNQTFTSAVVSLPNKYEKTYREAIQAWKEHILLTTIPHLFINDREPGLNNAIRAEFKDIRIHYCEFHVERNVERHTSDAGQLTKKEITEFVEKWKNSVLHCSKRGDLEKGFNDLKNEFFTCHERLGFRGAFHYIYDTLRPDLEQFLSAYVNLHPHLGNMTTSPAEGTHATLKTFLEHKQPKLYKFIVATRKFMSSQYYSWTLAMAKQASKPTRGRHELLWQFDSRISRFALNMLPTSLKTLQTVFLLPCAHELARRLNDGTWSRYEFDPYWHVTTPDGMEEMITKLAAYDPERARNARQRTEHVDMPPIVLEPTVRPGAHLGHVNFRLSRSLRSLLPSEMIPPRL</sequence>
<dbReference type="InterPro" id="IPR018289">
    <property type="entry name" value="MULE_transposase_dom"/>
</dbReference>
<dbReference type="STRING" id="1220162.K1W0L3"/>
<dbReference type="Pfam" id="PF10551">
    <property type="entry name" value="MULE"/>
    <property type="match status" value="1"/>
</dbReference>
<feature type="domain" description="MULE transposase" evidence="1">
    <location>
        <begin position="2"/>
        <end position="93"/>
    </location>
</feature>
<evidence type="ECO:0000313" key="3">
    <source>
        <dbReference type="Proteomes" id="UP000006757"/>
    </source>
</evidence>
<dbReference type="AlphaFoldDB" id="K1W0L3"/>
<accession>K1W0L3</accession>
<organism evidence="2 3">
    <name type="scientific">Trichosporon asahii var. asahii (strain CBS 8904)</name>
    <name type="common">Yeast</name>
    <dbReference type="NCBI Taxonomy" id="1220162"/>
    <lineage>
        <taxon>Eukaryota</taxon>
        <taxon>Fungi</taxon>
        <taxon>Dikarya</taxon>
        <taxon>Basidiomycota</taxon>
        <taxon>Agaricomycotina</taxon>
        <taxon>Tremellomycetes</taxon>
        <taxon>Trichosporonales</taxon>
        <taxon>Trichosporonaceae</taxon>
        <taxon>Trichosporon</taxon>
    </lineage>
</organism>
<dbReference type="Proteomes" id="UP000006757">
    <property type="component" value="Unassembled WGS sequence"/>
</dbReference>
<comment type="caution">
    <text evidence="2">The sequence shown here is derived from an EMBL/GenBank/DDBJ whole genome shotgun (WGS) entry which is preliminary data.</text>
</comment>
<gene>
    <name evidence="2" type="ORF">A1Q2_00347</name>
</gene>
<reference evidence="2 3" key="1">
    <citation type="journal article" date="2012" name="Eukaryot. Cell">
        <title>Genome sequence of the Trichosporon asahii environmental strain CBS 8904.</title>
        <authorList>
            <person name="Yang R.Y."/>
            <person name="Li H.T."/>
            <person name="Zhu H."/>
            <person name="Zhou G.P."/>
            <person name="Wang M."/>
            <person name="Wang L."/>
        </authorList>
    </citation>
    <scope>NUCLEOTIDE SEQUENCE [LARGE SCALE GENOMIC DNA]</scope>
    <source>
        <strain evidence="2 3">CBS 8904</strain>
    </source>
</reference>
<evidence type="ECO:0000259" key="1">
    <source>
        <dbReference type="Pfam" id="PF10551"/>
    </source>
</evidence>
<protein>
    <recommendedName>
        <fullName evidence="1">MULE transposase domain-containing protein</fullName>
    </recommendedName>
</protein>
<evidence type="ECO:0000313" key="2">
    <source>
        <dbReference type="EMBL" id="EKD05357.1"/>
    </source>
</evidence>
<dbReference type="OMA" id="AFECECE"/>